<reference evidence="1 5" key="1">
    <citation type="submission" date="2019-02" db="EMBL/GenBank/DDBJ databases">
        <title>Genome sequencing of Clostridium botulinum clinical isolates.</title>
        <authorList>
            <person name="Brunt J."/>
            <person name="Van Vliet A.H.M."/>
            <person name="Stringer S.C."/>
            <person name="Grant K.A."/>
            <person name="Carter A.C."/>
            <person name="Peck M.W."/>
        </authorList>
    </citation>
    <scope>NUCLEOTIDE SEQUENCE [LARGE SCALE GENOMIC DNA]</scope>
    <source>
        <strain evidence="1 5">H113700579</strain>
    </source>
</reference>
<evidence type="ECO:0000313" key="2">
    <source>
        <dbReference type="EMBL" id="NFF87223.1"/>
    </source>
</evidence>
<gene>
    <name evidence="1" type="ORF">EXM65_03140</name>
    <name evidence="2" type="ORF">FC774_04940</name>
    <name evidence="3" type="ORF">FDB51_13265</name>
    <name evidence="4" type="ORF">FDG31_16695</name>
</gene>
<dbReference type="InterPro" id="IPR003615">
    <property type="entry name" value="HNH_nuc"/>
</dbReference>
<keyword evidence="4" id="KW-0378">Hydrolase</keyword>
<dbReference type="Proteomes" id="UP000476820">
    <property type="component" value="Unassembled WGS sequence"/>
</dbReference>
<keyword evidence="4" id="KW-0255">Endonuclease</keyword>
<dbReference type="EMBL" id="SXFB01000020">
    <property type="protein sequence ID" value="NFV27762.1"/>
    <property type="molecule type" value="Genomic_DNA"/>
</dbReference>
<dbReference type="EMBL" id="SGKU01000005">
    <property type="protein sequence ID" value="NFA41601.1"/>
    <property type="molecule type" value="Genomic_DNA"/>
</dbReference>
<dbReference type="EMBL" id="SWOV01000008">
    <property type="protein sequence ID" value="NFF87223.1"/>
    <property type="molecule type" value="Genomic_DNA"/>
</dbReference>
<evidence type="ECO:0000313" key="4">
    <source>
        <dbReference type="EMBL" id="NFV27762.1"/>
    </source>
</evidence>
<name>A0A0C2S6B2_CLOBO</name>
<dbReference type="Proteomes" id="UP000486903">
    <property type="component" value="Unassembled WGS sequence"/>
</dbReference>
<reference evidence="6 7" key="2">
    <citation type="submission" date="2019-04" db="EMBL/GenBank/DDBJ databases">
        <title>Genome sequencing of Clostridium botulinum Groups I-IV and Clostridium butyricum.</title>
        <authorList>
            <person name="Brunt J."/>
            <person name="Van Vliet A.H.M."/>
            <person name="Stringer S.C."/>
            <person name="Carter A.T."/>
            <person name="Peck M.W."/>
        </authorList>
    </citation>
    <scope>NUCLEOTIDE SEQUENCE [LARGE SCALE GENOMIC DNA]</scope>
    <source>
        <strain evidence="2 7">1605</strain>
        <strain evidence="4 8">BL81</strain>
        <strain evidence="3 6">CB-K-33E</strain>
    </source>
</reference>
<proteinExistence type="predicted"/>
<comment type="caution">
    <text evidence="4">The sequence shown here is derived from an EMBL/GenBank/DDBJ whole genome shotgun (WGS) entry which is preliminary data.</text>
</comment>
<dbReference type="Proteomes" id="UP000473681">
    <property type="component" value="Unassembled WGS sequence"/>
</dbReference>
<evidence type="ECO:0000313" key="6">
    <source>
        <dbReference type="Proteomes" id="UP000473681"/>
    </source>
</evidence>
<dbReference type="EMBL" id="SWVK01000019">
    <property type="protein sequence ID" value="NFN36079.1"/>
    <property type="molecule type" value="Genomic_DNA"/>
</dbReference>
<dbReference type="GO" id="GO:0004519">
    <property type="term" value="F:endonuclease activity"/>
    <property type="evidence" value="ECO:0007669"/>
    <property type="project" value="UniProtKB-KW"/>
</dbReference>
<accession>A0A0C2S6B2</accession>
<evidence type="ECO:0000313" key="5">
    <source>
        <dbReference type="Proteomes" id="UP000472355"/>
    </source>
</evidence>
<dbReference type="Proteomes" id="UP000472355">
    <property type="component" value="Unassembled WGS sequence"/>
</dbReference>
<sequence length="137" mass="16346">MYLCEICQKQADIHHIVHRSEGGLDIKLNYKYLCSYHHRGKPGPHHCEETDILYKLELQNNLFYLLQNDYYKFKELMILLEVSKNQLKRIVKNLKVYKEGYKKLDIVVKIMGGKLYTEEMIENLTLDKLIDNIDKEP</sequence>
<evidence type="ECO:0000313" key="1">
    <source>
        <dbReference type="EMBL" id="NFA41601.1"/>
    </source>
</evidence>
<dbReference type="AlphaFoldDB" id="A0A0C2S6B2"/>
<organism evidence="4 8">
    <name type="scientific">Clostridium botulinum</name>
    <dbReference type="NCBI Taxonomy" id="1491"/>
    <lineage>
        <taxon>Bacteria</taxon>
        <taxon>Bacillati</taxon>
        <taxon>Bacillota</taxon>
        <taxon>Clostridia</taxon>
        <taxon>Eubacteriales</taxon>
        <taxon>Clostridiaceae</taxon>
        <taxon>Clostridium</taxon>
    </lineage>
</organism>
<dbReference type="OrthoDB" id="1936553at2"/>
<evidence type="ECO:0000313" key="8">
    <source>
        <dbReference type="Proteomes" id="UP000486903"/>
    </source>
</evidence>
<dbReference type="CDD" id="cd00085">
    <property type="entry name" value="HNHc"/>
    <property type="match status" value="1"/>
</dbReference>
<dbReference type="RefSeq" id="WP_003373533.1">
    <property type="nucleotide sequence ID" value="NZ_CP010520.1"/>
</dbReference>
<evidence type="ECO:0000313" key="3">
    <source>
        <dbReference type="EMBL" id="NFN36079.1"/>
    </source>
</evidence>
<evidence type="ECO:0000313" key="7">
    <source>
        <dbReference type="Proteomes" id="UP000476820"/>
    </source>
</evidence>
<protein>
    <submittedName>
        <fullName evidence="4">HNH endonuclease</fullName>
    </submittedName>
</protein>
<keyword evidence="4" id="KW-0540">Nuclease</keyword>